<keyword evidence="1" id="KW-0812">Transmembrane</keyword>
<dbReference type="EMBL" id="CAKM01000065">
    <property type="protein sequence ID" value="CCJ28377.1"/>
    <property type="molecule type" value="Genomic_DNA"/>
</dbReference>
<evidence type="ECO:0000256" key="1">
    <source>
        <dbReference type="SAM" id="Phobius"/>
    </source>
</evidence>
<sequence length="69" mass="8307">MVWRSPSPSGGWWCYPKKWKSNTAICITGMSLIVLWIWKVSAEKEWRYRQPSRWIPSSMWCKQLKETKS</sequence>
<proteinExistence type="predicted"/>
<dbReference type="STRING" id="1209962.L0P855"/>
<dbReference type="PANTHER" id="PTHR34286">
    <property type="entry name" value="TRANSMEMBRANE PROTEIN"/>
    <property type="match status" value="1"/>
</dbReference>
<dbReference type="VEuPathDB" id="FungiDB:PNEJI1_000844"/>
<name>L0P855_PNEJI</name>
<evidence type="ECO:0000313" key="2">
    <source>
        <dbReference type="EMBL" id="CCJ28377.1"/>
    </source>
</evidence>
<dbReference type="InParanoid" id="L0P855"/>
<dbReference type="AlphaFoldDB" id="L0P855"/>
<dbReference type="PANTHER" id="PTHR34286:SF1">
    <property type="entry name" value="TRANSMEMBRANE PROTEIN"/>
    <property type="match status" value="1"/>
</dbReference>
<gene>
    <name evidence="2" type="ORF">PNEJI1_000844</name>
</gene>
<feature type="transmembrane region" description="Helical" evidence="1">
    <location>
        <begin position="20"/>
        <end position="38"/>
    </location>
</feature>
<keyword evidence="1" id="KW-1133">Transmembrane helix</keyword>
<accession>L0P855</accession>
<keyword evidence="1" id="KW-0472">Membrane</keyword>
<dbReference type="Proteomes" id="UP000010422">
    <property type="component" value="Unassembled WGS sequence"/>
</dbReference>
<evidence type="ECO:0000313" key="3">
    <source>
        <dbReference type="Proteomes" id="UP000010422"/>
    </source>
</evidence>
<protein>
    <submittedName>
        <fullName evidence="2">Uncharacterized protein</fullName>
    </submittedName>
</protein>
<organism evidence="3">
    <name type="scientific">Pneumocystis jirovecii</name>
    <name type="common">Human pneumocystis pneumonia agent</name>
    <dbReference type="NCBI Taxonomy" id="42068"/>
    <lineage>
        <taxon>Eukaryota</taxon>
        <taxon>Fungi</taxon>
        <taxon>Dikarya</taxon>
        <taxon>Ascomycota</taxon>
        <taxon>Taphrinomycotina</taxon>
        <taxon>Pneumocystomycetes</taxon>
        <taxon>Pneumocystaceae</taxon>
        <taxon>Pneumocystis</taxon>
    </lineage>
</organism>
<comment type="caution">
    <text evidence="2">The sequence shown here is derived from an EMBL/GenBank/DDBJ whole genome shotgun (WGS) entry which is preliminary data.</text>
</comment>
<reference evidence="2 3" key="1">
    <citation type="journal article" date="2012" name="MBio">
        <title>De novo assembly of the Pneumocystis jirovecii genome from a single bronchoalveolar lavage fluid specimen from a patient.</title>
        <authorList>
            <person name="Cisse O.H."/>
            <person name="Pagni M."/>
            <person name="Hauser P.M."/>
        </authorList>
    </citation>
    <scope>NUCLEOTIDE SEQUENCE [LARGE SCALE GENOMIC DNA]</scope>
    <source>
        <strain evidence="2 3">SE8</strain>
    </source>
</reference>